<keyword evidence="3" id="KW-1185">Reference proteome</keyword>
<comment type="caution">
    <text evidence="2">The sequence shown here is derived from an EMBL/GenBank/DDBJ whole genome shotgun (WGS) entry which is preliminary data.</text>
</comment>
<protein>
    <submittedName>
        <fullName evidence="2">Uncharacterized protein</fullName>
    </submittedName>
</protein>
<accession>A0AAD4X7P5</accession>
<reference evidence="2" key="1">
    <citation type="submission" date="2022-04" db="EMBL/GenBank/DDBJ databases">
        <title>A functionally conserved STORR gene fusion in Papaver species that diverged 16.8 million years ago.</title>
        <authorList>
            <person name="Catania T."/>
        </authorList>
    </citation>
    <scope>NUCLEOTIDE SEQUENCE</scope>
    <source>
        <strain evidence="2">S-188037</strain>
    </source>
</reference>
<evidence type="ECO:0000313" key="3">
    <source>
        <dbReference type="Proteomes" id="UP001202328"/>
    </source>
</evidence>
<dbReference type="Proteomes" id="UP001202328">
    <property type="component" value="Unassembled WGS sequence"/>
</dbReference>
<feature type="compositionally biased region" description="Low complexity" evidence="1">
    <location>
        <begin position="149"/>
        <end position="171"/>
    </location>
</feature>
<gene>
    <name evidence="2" type="ORF">MKW98_025191</name>
</gene>
<dbReference type="EMBL" id="JAJJMB010015535">
    <property type="protein sequence ID" value="KAI3853674.1"/>
    <property type="molecule type" value="Genomic_DNA"/>
</dbReference>
<organism evidence="2 3">
    <name type="scientific">Papaver atlanticum</name>
    <dbReference type="NCBI Taxonomy" id="357466"/>
    <lineage>
        <taxon>Eukaryota</taxon>
        <taxon>Viridiplantae</taxon>
        <taxon>Streptophyta</taxon>
        <taxon>Embryophyta</taxon>
        <taxon>Tracheophyta</taxon>
        <taxon>Spermatophyta</taxon>
        <taxon>Magnoliopsida</taxon>
        <taxon>Ranunculales</taxon>
        <taxon>Papaveraceae</taxon>
        <taxon>Papaveroideae</taxon>
        <taxon>Papaver</taxon>
    </lineage>
</organism>
<evidence type="ECO:0000256" key="1">
    <source>
        <dbReference type="SAM" id="MobiDB-lite"/>
    </source>
</evidence>
<sequence>MEISWRNLLLKITQLPPQSVYIGGEFRCSAETPTTDIAMAFKIPGGWQAEQDAIDCPSVSHGRWWLFSFHVLGFGEKGSDDEFEPPAALKGGKKKASPAAKLAAAAPRKRGPAKKQTLITDTLKPAENIGISPEKKVRRIRQSPFNKKSSSVMGRVGEGSSSEMMMKSDNQ</sequence>
<feature type="compositionally biased region" description="Low complexity" evidence="1">
    <location>
        <begin position="97"/>
        <end position="106"/>
    </location>
</feature>
<name>A0AAD4X7P5_9MAGN</name>
<feature type="region of interest" description="Disordered" evidence="1">
    <location>
        <begin position="80"/>
        <end position="171"/>
    </location>
</feature>
<proteinExistence type="predicted"/>
<evidence type="ECO:0000313" key="2">
    <source>
        <dbReference type="EMBL" id="KAI3853674.1"/>
    </source>
</evidence>
<dbReference type="AlphaFoldDB" id="A0AAD4X7P5"/>